<dbReference type="AlphaFoldDB" id="A0A426ZJS9"/>
<accession>A0A426ZJS9</accession>
<dbReference type="Proteomes" id="UP000287651">
    <property type="component" value="Unassembled WGS sequence"/>
</dbReference>
<evidence type="ECO:0000256" key="1">
    <source>
        <dbReference type="SAM" id="MobiDB-lite"/>
    </source>
</evidence>
<organism evidence="2 3">
    <name type="scientific">Ensete ventricosum</name>
    <name type="common">Abyssinian banana</name>
    <name type="synonym">Musa ensete</name>
    <dbReference type="NCBI Taxonomy" id="4639"/>
    <lineage>
        <taxon>Eukaryota</taxon>
        <taxon>Viridiplantae</taxon>
        <taxon>Streptophyta</taxon>
        <taxon>Embryophyta</taxon>
        <taxon>Tracheophyta</taxon>
        <taxon>Spermatophyta</taxon>
        <taxon>Magnoliopsida</taxon>
        <taxon>Liliopsida</taxon>
        <taxon>Zingiberales</taxon>
        <taxon>Musaceae</taxon>
        <taxon>Ensete</taxon>
    </lineage>
</organism>
<name>A0A426ZJS9_ENSVE</name>
<proteinExistence type="predicted"/>
<comment type="caution">
    <text evidence="2">The sequence shown here is derived from an EMBL/GenBank/DDBJ whole genome shotgun (WGS) entry which is preliminary data.</text>
</comment>
<gene>
    <name evidence="2" type="ORF">B296_00022289</name>
</gene>
<reference evidence="2 3" key="1">
    <citation type="journal article" date="2014" name="Agronomy (Basel)">
        <title>A Draft Genome Sequence for Ensete ventricosum, the Drought-Tolerant Tree Against Hunger.</title>
        <authorList>
            <person name="Harrison J."/>
            <person name="Moore K.A."/>
            <person name="Paszkiewicz K."/>
            <person name="Jones T."/>
            <person name="Grant M."/>
            <person name="Ambacheew D."/>
            <person name="Muzemil S."/>
            <person name="Studholme D.J."/>
        </authorList>
    </citation>
    <scope>NUCLEOTIDE SEQUENCE [LARGE SCALE GENOMIC DNA]</scope>
</reference>
<dbReference type="EMBL" id="AMZH03006278">
    <property type="protein sequence ID" value="RRT64220.1"/>
    <property type="molecule type" value="Genomic_DNA"/>
</dbReference>
<sequence>MLHTSEYTCCCCPTRIRRTHVSPPGTHKPFGPPELPRTPTTPLRTNDLPCAALPSTTTRLRESPQRRHRPVRPTSLCALCTRSGAEKERRRKHVSDNRLFRATWQYKRSRGDEYSISGPSPKVGFYTFYVWSFIRSLFNGSHFFDRFGHTLHEAWGILLDAIPCATAGVALSPAIPGGSYVLRSRHHLA</sequence>
<evidence type="ECO:0000313" key="2">
    <source>
        <dbReference type="EMBL" id="RRT64220.1"/>
    </source>
</evidence>
<evidence type="ECO:0000313" key="3">
    <source>
        <dbReference type="Proteomes" id="UP000287651"/>
    </source>
</evidence>
<feature type="region of interest" description="Disordered" evidence="1">
    <location>
        <begin position="23"/>
        <end position="47"/>
    </location>
</feature>
<protein>
    <submittedName>
        <fullName evidence="2">Uncharacterized protein</fullName>
    </submittedName>
</protein>